<keyword evidence="4" id="KW-1185">Reference proteome</keyword>
<keyword evidence="2" id="KW-0812">Transmembrane</keyword>
<keyword evidence="2" id="KW-1133">Transmembrane helix</keyword>
<dbReference type="EMBL" id="JAAOZQ010000125">
    <property type="protein sequence ID" value="KAF7516947.1"/>
    <property type="molecule type" value="Genomic_DNA"/>
</dbReference>
<proteinExistence type="predicted"/>
<sequence length="166" mass="18020">MDAEYTSASSSSKSSFDLPSTPKTQSVAVIKQPRSGYKHCWGCWAHWKRLPTGLRLLLVIFSLVVILVATGWFGGSYLAAKNRIEKKRLAKLDAGNALHWRALIMALPSESSVIPRSTAIPSPSVTIPIYVFTDPARNTFLTKVCVVTSTNGVVSLAPSMGATRKI</sequence>
<protein>
    <submittedName>
        <fullName evidence="3">Uncharacterized protein</fullName>
    </submittedName>
</protein>
<comment type="caution">
    <text evidence="3">The sequence shown here is derived from an EMBL/GenBank/DDBJ whole genome shotgun (WGS) entry which is preliminary data.</text>
</comment>
<accession>A0A9P5KVI9</accession>
<evidence type="ECO:0000256" key="1">
    <source>
        <dbReference type="SAM" id="MobiDB-lite"/>
    </source>
</evidence>
<dbReference type="OrthoDB" id="4339989at2759"/>
<feature type="region of interest" description="Disordered" evidence="1">
    <location>
        <begin position="1"/>
        <end position="21"/>
    </location>
</feature>
<feature type="transmembrane region" description="Helical" evidence="2">
    <location>
        <begin position="56"/>
        <end position="80"/>
    </location>
</feature>
<evidence type="ECO:0000313" key="4">
    <source>
        <dbReference type="Proteomes" id="UP000701341"/>
    </source>
</evidence>
<name>A0A9P5KVI9_PENCR</name>
<gene>
    <name evidence="3" type="ORF">PCG10_001689</name>
</gene>
<dbReference type="AlphaFoldDB" id="A0A9P5KVI9"/>
<keyword evidence="2" id="KW-0472">Membrane</keyword>
<evidence type="ECO:0000256" key="2">
    <source>
        <dbReference type="SAM" id="Phobius"/>
    </source>
</evidence>
<dbReference type="Proteomes" id="UP000701341">
    <property type="component" value="Unassembled WGS sequence"/>
</dbReference>
<organism evidence="3 4">
    <name type="scientific">Penicillium crustosum</name>
    <name type="common">Blue mold fungus</name>
    <dbReference type="NCBI Taxonomy" id="36656"/>
    <lineage>
        <taxon>Eukaryota</taxon>
        <taxon>Fungi</taxon>
        <taxon>Dikarya</taxon>
        <taxon>Ascomycota</taxon>
        <taxon>Pezizomycotina</taxon>
        <taxon>Eurotiomycetes</taxon>
        <taxon>Eurotiomycetidae</taxon>
        <taxon>Eurotiales</taxon>
        <taxon>Aspergillaceae</taxon>
        <taxon>Penicillium</taxon>
    </lineage>
</organism>
<reference evidence="3" key="1">
    <citation type="submission" date="2020-02" db="EMBL/GenBank/DDBJ databases">
        <authorList>
            <person name="Lichtner F.J."/>
        </authorList>
    </citation>
    <scope>NUCLEOTIDE SEQUENCE</scope>
    <source>
        <strain evidence="3">G10</strain>
    </source>
</reference>
<evidence type="ECO:0000313" key="3">
    <source>
        <dbReference type="EMBL" id="KAF7516947.1"/>
    </source>
</evidence>